<dbReference type="EMBL" id="VUMD01000003">
    <property type="protein sequence ID" value="MSS35904.1"/>
    <property type="molecule type" value="Genomic_DNA"/>
</dbReference>
<dbReference type="InterPro" id="IPR010982">
    <property type="entry name" value="Lambda_DNA-bd_dom_sf"/>
</dbReference>
<evidence type="ECO:0000256" key="2">
    <source>
        <dbReference type="ARBA" id="ARBA00023125"/>
    </source>
</evidence>
<dbReference type="SUPFAM" id="SSF47413">
    <property type="entry name" value="lambda repressor-like DNA-binding domains"/>
    <property type="match status" value="1"/>
</dbReference>
<dbReference type="SUPFAM" id="SSF53822">
    <property type="entry name" value="Periplasmic binding protein-like I"/>
    <property type="match status" value="1"/>
</dbReference>
<organism evidence="5 6">
    <name type="scientific">Clostridium porci</name>
    <dbReference type="NCBI Taxonomy" id="2605778"/>
    <lineage>
        <taxon>Bacteria</taxon>
        <taxon>Bacillati</taxon>
        <taxon>Bacillota</taxon>
        <taxon>Clostridia</taxon>
        <taxon>Eubacteriales</taxon>
        <taxon>Clostridiaceae</taxon>
        <taxon>Clostridium</taxon>
    </lineage>
</organism>
<keyword evidence="3" id="KW-0804">Transcription</keyword>
<dbReference type="Pfam" id="PF00356">
    <property type="entry name" value="LacI"/>
    <property type="match status" value="1"/>
</dbReference>
<dbReference type="PROSITE" id="PS50932">
    <property type="entry name" value="HTH_LACI_2"/>
    <property type="match status" value="1"/>
</dbReference>
<evidence type="ECO:0000256" key="3">
    <source>
        <dbReference type="ARBA" id="ARBA00023163"/>
    </source>
</evidence>
<proteinExistence type="predicted"/>
<name>A0A7X2TBH1_9CLOT</name>
<comment type="caution">
    <text evidence="5">The sequence shown here is derived from an EMBL/GenBank/DDBJ whole genome shotgun (WGS) entry which is preliminary data.</text>
</comment>
<dbReference type="RefSeq" id="WP_154471300.1">
    <property type="nucleotide sequence ID" value="NZ_DBEWUL010000141.1"/>
</dbReference>
<keyword evidence="2" id="KW-0238">DNA-binding</keyword>
<reference evidence="5 6" key="1">
    <citation type="submission" date="2019-08" db="EMBL/GenBank/DDBJ databases">
        <title>In-depth cultivation of the pig gut microbiome towards novel bacterial diversity and tailored functional studies.</title>
        <authorList>
            <person name="Wylensek D."/>
            <person name="Hitch T.C.A."/>
            <person name="Clavel T."/>
        </authorList>
    </citation>
    <scope>NUCLEOTIDE SEQUENCE [LARGE SCALE GENOMIC DNA]</scope>
    <source>
        <strain evidence="5 6">WCA-389-WT-23D1</strain>
    </source>
</reference>
<protein>
    <submittedName>
        <fullName evidence="5">LacI family transcriptional regulator</fullName>
    </submittedName>
</protein>
<keyword evidence="6" id="KW-1185">Reference proteome</keyword>
<dbReference type="CDD" id="cd01392">
    <property type="entry name" value="HTH_LacI"/>
    <property type="match status" value="1"/>
</dbReference>
<dbReference type="Proteomes" id="UP000429958">
    <property type="component" value="Unassembled WGS sequence"/>
</dbReference>
<evidence type="ECO:0000313" key="6">
    <source>
        <dbReference type="Proteomes" id="UP000429958"/>
    </source>
</evidence>
<dbReference type="Pfam" id="PF13377">
    <property type="entry name" value="Peripla_BP_3"/>
    <property type="match status" value="1"/>
</dbReference>
<evidence type="ECO:0000313" key="5">
    <source>
        <dbReference type="EMBL" id="MSS35904.1"/>
    </source>
</evidence>
<dbReference type="PANTHER" id="PTHR30146">
    <property type="entry name" value="LACI-RELATED TRANSCRIPTIONAL REPRESSOR"/>
    <property type="match status" value="1"/>
</dbReference>
<dbReference type="SMART" id="SM00354">
    <property type="entry name" value="HTH_LACI"/>
    <property type="match status" value="1"/>
</dbReference>
<dbReference type="Gene3D" id="3.40.50.2300">
    <property type="match status" value="2"/>
</dbReference>
<accession>A0A7X2TBH1</accession>
<evidence type="ECO:0000256" key="1">
    <source>
        <dbReference type="ARBA" id="ARBA00023015"/>
    </source>
</evidence>
<dbReference type="Gene3D" id="1.10.260.40">
    <property type="entry name" value="lambda repressor-like DNA-binding domains"/>
    <property type="match status" value="1"/>
</dbReference>
<keyword evidence="1" id="KW-0805">Transcription regulation</keyword>
<dbReference type="GO" id="GO:0000976">
    <property type="term" value="F:transcription cis-regulatory region binding"/>
    <property type="evidence" value="ECO:0007669"/>
    <property type="project" value="TreeGrafter"/>
</dbReference>
<sequence>MKNKDIAEMLQISPATVSLALNNREGVSEETRRKVLELKNSSVRKELAAGAGRSAKGDIGLLIYKKHGNIISETPFFVTLTERLDQQAGKHLYGVYISYYNSSKDIHSYLRSLENSNILGVMVLATEMNQEDVTLLKRELDMPFVLIDAYFPGEKTDSILMDNYSGMMQILKYAAEKGHERIGFVGSTIPTNNFTERFDYFRIGLEKYHLSYHEEFVFWVPPTIDGACKAMAEQLRMGKKLPTLLVAANDILVFGVLNALKQSQVRVPEDVSLIGFDDMPTSQYLDPALTTVKLNNEMIGTLAVNRLVEMIEKPYTRKYTVHSMVEVDLVERESVKRMR</sequence>
<gene>
    <name evidence="5" type="ORF">FYJ39_04710</name>
</gene>
<dbReference type="PANTHER" id="PTHR30146:SF109">
    <property type="entry name" value="HTH-TYPE TRANSCRIPTIONAL REGULATOR GALS"/>
    <property type="match status" value="1"/>
</dbReference>
<dbReference type="AlphaFoldDB" id="A0A7X2TBH1"/>
<dbReference type="GO" id="GO:0003700">
    <property type="term" value="F:DNA-binding transcription factor activity"/>
    <property type="evidence" value="ECO:0007669"/>
    <property type="project" value="TreeGrafter"/>
</dbReference>
<feature type="domain" description="HTH lacI-type" evidence="4">
    <location>
        <begin position="1"/>
        <end position="37"/>
    </location>
</feature>
<dbReference type="InterPro" id="IPR046335">
    <property type="entry name" value="LacI/GalR-like_sensor"/>
</dbReference>
<dbReference type="InterPro" id="IPR000843">
    <property type="entry name" value="HTH_LacI"/>
</dbReference>
<dbReference type="InterPro" id="IPR028082">
    <property type="entry name" value="Peripla_BP_I"/>
</dbReference>
<evidence type="ECO:0000259" key="4">
    <source>
        <dbReference type="PROSITE" id="PS50932"/>
    </source>
</evidence>